<gene>
    <name evidence="1" type="ORF">NSPWAT_0237</name>
</gene>
<accession>A0ABM9HAE8</accession>
<name>A0ABM9HAE8_9BACT</name>
<sequence>MRLLFEEDEEIFSITEALEEAIDLGEVGKQFDVVFVILKAKAAEVLSQPFRLV</sequence>
<evidence type="ECO:0000313" key="1">
    <source>
        <dbReference type="EMBL" id="CAI2717096.1"/>
    </source>
</evidence>
<keyword evidence="2" id="KW-1185">Reference proteome</keyword>
<reference evidence="1 2" key="1">
    <citation type="submission" date="2022-09" db="EMBL/GenBank/DDBJ databases">
        <authorList>
            <person name="Kop L."/>
        </authorList>
    </citation>
    <scope>NUCLEOTIDE SEQUENCE [LARGE SCALE GENOMIC DNA]</scope>
    <source>
        <strain evidence="1 2">347</strain>
    </source>
</reference>
<protein>
    <submittedName>
        <fullName evidence="1">Uncharacterized protein</fullName>
    </submittedName>
</protein>
<proteinExistence type="predicted"/>
<organism evidence="1 2">
    <name type="scientific">Nitrospina watsonii</name>
    <dbReference type="NCBI Taxonomy" id="1323948"/>
    <lineage>
        <taxon>Bacteria</taxon>
        <taxon>Pseudomonadati</taxon>
        <taxon>Nitrospinota/Tectimicrobiota group</taxon>
        <taxon>Nitrospinota</taxon>
        <taxon>Nitrospinia</taxon>
        <taxon>Nitrospinales</taxon>
        <taxon>Nitrospinaceae</taxon>
        <taxon>Nitrospina</taxon>
    </lineage>
</organism>
<dbReference type="EMBL" id="OX336137">
    <property type="protein sequence ID" value="CAI2717096.1"/>
    <property type="molecule type" value="Genomic_DNA"/>
</dbReference>
<evidence type="ECO:0000313" key="2">
    <source>
        <dbReference type="Proteomes" id="UP001157733"/>
    </source>
</evidence>
<dbReference type="Proteomes" id="UP001157733">
    <property type="component" value="Chromosome"/>
</dbReference>